<evidence type="ECO:0000256" key="1">
    <source>
        <dbReference type="SAM" id="SignalP"/>
    </source>
</evidence>
<protein>
    <submittedName>
        <fullName evidence="2">DUF2490 domain-containing protein</fullName>
    </submittedName>
</protein>
<gene>
    <name evidence="2" type="ORF">E5J99_01550</name>
</gene>
<feature type="chain" id="PRO_5021367416" evidence="1">
    <location>
        <begin position="24"/>
        <end position="259"/>
    </location>
</feature>
<feature type="signal peptide" evidence="1">
    <location>
        <begin position="1"/>
        <end position="23"/>
    </location>
</feature>
<evidence type="ECO:0000313" key="2">
    <source>
        <dbReference type="EMBL" id="TGE19812.1"/>
    </source>
</evidence>
<accession>A0A4Z0PTT1</accession>
<proteinExistence type="predicted"/>
<dbReference type="InterPro" id="IPR019619">
    <property type="entry name" value="DUF2490"/>
</dbReference>
<evidence type="ECO:0000313" key="3">
    <source>
        <dbReference type="Proteomes" id="UP000297739"/>
    </source>
</evidence>
<dbReference type="AlphaFoldDB" id="A0A4Z0PTT1"/>
<reference evidence="2 3" key="1">
    <citation type="submission" date="2019-04" db="EMBL/GenBank/DDBJ databases">
        <authorList>
            <person name="Feng G."/>
            <person name="Zhang J."/>
            <person name="Zhu H."/>
        </authorList>
    </citation>
    <scope>NUCLEOTIDE SEQUENCE [LARGE SCALE GENOMIC DNA]</scope>
    <source>
        <strain evidence="2 3">JCM 17223</strain>
    </source>
</reference>
<dbReference type="Pfam" id="PF10677">
    <property type="entry name" value="DUF2490"/>
    <property type="match status" value="1"/>
</dbReference>
<keyword evidence="3" id="KW-1185">Reference proteome</keyword>
<name>A0A4Z0PTT1_9BACT</name>
<sequence length="259" mass="29282">MLHSVRLAFFITVFMLLATNGWAQSSTLPRTQATNTTAWLMLFSDTRLNNRWGWHAEAQWRQAKGVDATGQNILRVGVNYHVSPALQLTGGYAYALPFPTGDNLSTVRMPEHRTYQQVQLTDSQERLHVQHRYRLEQRWVRFGPQQSFTYLNRVRYQLRLAMPLFAPRIKPGVSYLVAADELFIGFGANAGRTIFDQNRAYAALGYQATKSLAVEVGYLNQLVQKRAATTTKTTHALQLGFAYSPDFRPIPTIAAAATQ</sequence>
<comment type="caution">
    <text evidence="2">The sequence shown here is derived from an EMBL/GenBank/DDBJ whole genome shotgun (WGS) entry which is preliminary data.</text>
</comment>
<dbReference type="EMBL" id="SRLD01000002">
    <property type="protein sequence ID" value="TGE19812.1"/>
    <property type="molecule type" value="Genomic_DNA"/>
</dbReference>
<keyword evidence="1" id="KW-0732">Signal</keyword>
<organism evidence="2 3">
    <name type="scientific">Hymenobacter elongatus</name>
    <dbReference type="NCBI Taxonomy" id="877208"/>
    <lineage>
        <taxon>Bacteria</taxon>
        <taxon>Pseudomonadati</taxon>
        <taxon>Bacteroidota</taxon>
        <taxon>Cytophagia</taxon>
        <taxon>Cytophagales</taxon>
        <taxon>Hymenobacteraceae</taxon>
        <taxon>Hymenobacter</taxon>
    </lineage>
</organism>
<dbReference type="OrthoDB" id="1118734at2"/>
<dbReference type="Proteomes" id="UP000297739">
    <property type="component" value="Unassembled WGS sequence"/>
</dbReference>